<accession>A0A8H4U5W7</accession>
<evidence type="ECO:0000313" key="3">
    <source>
        <dbReference type="Proteomes" id="UP000622797"/>
    </source>
</evidence>
<reference evidence="2" key="1">
    <citation type="journal article" date="2020" name="BMC Genomics">
        <title>Correction to: Identification and distribution of gene clusters required for synthesis of sphingolipid metabolism inhibitors in diverse species of the filamentous fungus Fusarium.</title>
        <authorList>
            <person name="Kim H.S."/>
            <person name="Lohmar J.M."/>
            <person name="Busman M."/>
            <person name="Brown D.W."/>
            <person name="Naumann T.A."/>
            <person name="Divon H.H."/>
            <person name="Lysoe E."/>
            <person name="Uhlig S."/>
            <person name="Proctor R.H."/>
        </authorList>
    </citation>
    <scope>NUCLEOTIDE SEQUENCE</scope>
    <source>
        <strain evidence="2">NRRL 20472</strain>
    </source>
</reference>
<protein>
    <recommendedName>
        <fullName evidence="4">Tc toxin complex TcA C-terminal TcB-binding domain-containing protein</fullName>
    </recommendedName>
</protein>
<feature type="region of interest" description="Disordered" evidence="1">
    <location>
        <begin position="140"/>
        <end position="162"/>
    </location>
</feature>
<organism evidence="2 3">
    <name type="scientific">Fusarium sarcochroum</name>
    <dbReference type="NCBI Taxonomy" id="1208366"/>
    <lineage>
        <taxon>Eukaryota</taxon>
        <taxon>Fungi</taxon>
        <taxon>Dikarya</taxon>
        <taxon>Ascomycota</taxon>
        <taxon>Pezizomycotina</taxon>
        <taxon>Sordariomycetes</taxon>
        <taxon>Hypocreomycetidae</taxon>
        <taxon>Hypocreales</taxon>
        <taxon>Nectriaceae</taxon>
        <taxon>Fusarium</taxon>
        <taxon>Fusarium lateritium species complex</taxon>
    </lineage>
</organism>
<keyword evidence="3" id="KW-1185">Reference proteome</keyword>
<evidence type="ECO:0000313" key="2">
    <source>
        <dbReference type="EMBL" id="KAF4970425.1"/>
    </source>
</evidence>
<evidence type="ECO:0000256" key="1">
    <source>
        <dbReference type="SAM" id="MobiDB-lite"/>
    </source>
</evidence>
<comment type="caution">
    <text evidence="2">The sequence shown here is derived from an EMBL/GenBank/DDBJ whole genome shotgun (WGS) entry which is preliminary data.</text>
</comment>
<feature type="compositionally biased region" description="Basic and acidic residues" evidence="1">
    <location>
        <begin position="91"/>
        <end position="101"/>
    </location>
</feature>
<dbReference type="Proteomes" id="UP000622797">
    <property type="component" value="Unassembled WGS sequence"/>
</dbReference>
<proteinExistence type="predicted"/>
<reference evidence="2" key="2">
    <citation type="submission" date="2020-05" db="EMBL/GenBank/DDBJ databases">
        <authorList>
            <person name="Kim H.-S."/>
            <person name="Proctor R.H."/>
            <person name="Brown D.W."/>
        </authorList>
    </citation>
    <scope>NUCLEOTIDE SEQUENCE</scope>
    <source>
        <strain evidence="2">NRRL 20472</strain>
    </source>
</reference>
<sequence length="968" mass="106940">MPVESWTLRKYPPDKPSIILNGTDTQWPYDGSLELNHDVDIYTEAITLPTHINAKGHHIGIFASSINTLGAVSLVVSGTEGDSELKSLSSGKDKGSDDKSATKTAEPSGAVAGVRGGKAGDVQMYVEDANLDTFKNLRIRSSGGRGGNGQDTDKFDTGGLGGDGGDAGQVTVAVRTWGFTSTLNERATAILYSTDKDTESQKRKILKDFMTSCIRLEHPQGDKPNHSKEIAILKAALASDKGIATIMNEFRAMIGHVFRQEASAFEAVVGSRIEYSGGTYGLGGRGTKHTNSNGKSGKETIPEVRYCFLQPDLLRQLSLPIAHPDQCSMILQLAKIDYYVGSNDSLKNAIDHLTRLRDRLLFLDGLTPEDPIYKAYRDAEVRMHLLPMAQIISTSDEPIAFAGLREISAEVDALLRQIAGGFDFYGHKTDWVPRGSHSFYDKTTLEMLNHAIIAEKAWTDYRKAEKENSVKMAAVGEMRNQARARADAASDFITYMKPIIEASANSIGSMDFDMKQRKAELLRKIKDQNTVIGRLEPSLGINFADMVEAATMVAFCPNLPMVLIQGAGLVYKSQNEAKIKDDDDDESGIKQELLVKKMTTIEKGVESLVSAYRANAADDRLAEADDPGADKLIAKKEEYMELVGNYKKALGEQSIADVEEAFESYIEAALQRNNHILMYNSTVNLILKKKQDAKASEAQAAQFSDEALAAVDPDLPAISIFMERIYSESLWLLLESLSMTQRALRFWSLTQTDEIKEALKNKPPALLDSTTLSHVRTRLLKSYEKAVERAGKEPQPFSGIKYPLSATEIRRWINHPQMKTIVKIPPVFRETSSEKHPFYGKANVRLHTVRFFTKKADVDGETPLVNGETLLVKLTHLGEETIVNPSNKAFTCVHEQIKLQFQYRVKDMAFNVPGTVDGNIGEKTQGKYAMVGPFASWLVDVDPLYNTGVDLSGVTEAWFEFSGEFDSF</sequence>
<feature type="region of interest" description="Disordered" evidence="1">
    <location>
        <begin position="82"/>
        <end position="114"/>
    </location>
</feature>
<dbReference type="EMBL" id="JABEXW010000123">
    <property type="protein sequence ID" value="KAF4970425.1"/>
    <property type="molecule type" value="Genomic_DNA"/>
</dbReference>
<dbReference type="AlphaFoldDB" id="A0A8H4U5W7"/>
<evidence type="ECO:0008006" key="4">
    <source>
        <dbReference type="Google" id="ProtNLM"/>
    </source>
</evidence>
<dbReference type="OrthoDB" id="10016792at2759"/>
<gene>
    <name evidence="2" type="ORF">FSARC_2545</name>
</gene>
<name>A0A8H4U5W7_9HYPO</name>